<dbReference type="Proteomes" id="UP000260828">
    <property type="component" value="Unassembled WGS sequence"/>
</dbReference>
<protein>
    <submittedName>
        <fullName evidence="1">Uncharacterized protein</fullName>
    </submittedName>
</protein>
<gene>
    <name evidence="1" type="ORF">DXC40_14140</name>
</gene>
<evidence type="ECO:0000313" key="2">
    <source>
        <dbReference type="Proteomes" id="UP000260828"/>
    </source>
</evidence>
<organism evidence="1 2">
    <name type="scientific">Anaerotruncus colihominis</name>
    <dbReference type="NCBI Taxonomy" id="169435"/>
    <lineage>
        <taxon>Bacteria</taxon>
        <taxon>Bacillati</taxon>
        <taxon>Bacillota</taxon>
        <taxon>Clostridia</taxon>
        <taxon>Eubacteriales</taxon>
        <taxon>Oscillospiraceae</taxon>
        <taxon>Anaerotruncus</taxon>
    </lineage>
</organism>
<comment type="caution">
    <text evidence="1">The sequence shown here is derived from an EMBL/GenBank/DDBJ whole genome shotgun (WGS) entry which is preliminary data.</text>
</comment>
<dbReference type="AlphaFoldDB" id="A0A3E3IH63"/>
<accession>A0A3E3IH63</accession>
<name>A0A3E3IH63_9FIRM</name>
<proteinExistence type="predicted"/>
<reference evidence="1 2" key="1">
    <citation type="submission" date="2018-08" db="EMBL/GenBank/DDBJ databases">
        <title>A genome reference for cultivated species of the human gut microbiota.</title>
        <authorList>
            <person name="Zou Y."/>
            <person name="Xue W."/>
            <person name="Luo G."/>
        </authorList>
    </citation>
    <scope>NUCLEOTIDE SEQUENCE [LARGE SCALE GENOMIC DNA]</scope>
    <source>
        <strain evidence="1 2">TF05-12AC</strain>
    </source>
</reference>
<sequence>MSWHSALRYGWRSGAEACRTIRRSAASCTACPPQADRRRATSAPSRMRGAHWRRCRRRAWPQREANGMRKTAAWRCA</sequence>
<dbReference type="EMBL" id="QVME01000008">
    <property type="protein sequence ID" value="RGE66414.1"/>
    <property type="molecule type" value="Genomic_DNA"/>
</dbReference>
<evidence type="ECO:0000313" key="1">
    <source>
        <dbReference type="EMBL" id="RGE66414.1"/>
    </source>
</evidence>